<dbReference type="GO" id="GO:0008171">
    <property type="term" value="F:O-methyltransferase activity"/>
    <property type="evidence" value="ECO:0007669"/>
    <property type="project" value="InterPro"/>
</dbReference>
<dbReference type="InterPro" id="IPR036390">
    <property type="entry name" value="WH_DNA-bd_sf"/>
</dbReference>
<organism evidence="5 6">
    <name type="scientific">Tetrapyrgos nigripes</name>
    <dbReference type="NCBI Taxonomy" id="182062"/>
    <lineage>
        <taxon>Eukaryota</taxon>
        <taxon>Fungi</taxon>
        <taxon>Dikarya</taxon>
        <taxon>Basidiomycota</taxon>
        <taxon>Agaricomycotina</taxon>
        <taxon>Agaricomycetes</taxon>
        <taxon>Agaricomycetidae</taxon>
        <taxon>Agaricales</taxon>
        <taxon>Marasmiineae</taxon>
        <taxon>Marasmiaceae</taxon>
        <taxon>Tetrapyrgos</taxon>
    </lineage>
</organism>
<proteinExistence type="predicted"/>
<dbReference type="AlphaFoldDB" id="A0A8H5LPS9"/>
<dbReference type="OrthoDB" id="2410195at2759"/>
<keyword evidence="3" id="KW-0949">S-adenosyl-L-methionine</keyword>
<evidence type="ECO:0000313" key="6">
    <source>
        <dbReference type="Proteomes" id="UP000559256"/>
    </source>
</evidence>
<keyword evidence="6" id="KW-1185">Reference proteome</keyword>
<dbReference type="PROSITE" id="PS51683">
    <property type="entry name" value="SAM_OMT_II"/>
    <property type="match status" value="1"/>
</dbReference>
<dbReference type="EMBL" id="JAACJM010000029">
    <property type="protein sequence ID" value="KAF5365107.1"/>
    <property type="molecule type" value="Genomic_DNA"/>
</dbReference>
<dbReference type="Gene3D" id="3.40.50.150">
    <property type="entry name" value="Vaccinia Virus protein VP39"/>
    <property type="match status" value="1"/>
</dbReference>
<dbReference type="PANTHER" id="PTHR43712:SF2">
    <property type="entry name" value="O-METHYLTRANSFERASE CICE"/>
    <property type="match status" value="1"/>
</dbReference>
<dbReference type="InterPro" id="IPR001077">
    <property type="entry name" value="COMT_C"/>
</dbReference>
<feature type="domain" description="O-methyltransferase C-terminal" evidence="4">
    <location>
        <begin position="221"/>
        <end position="394"/>
    </location>
</feature>
<dbReference type="InterPro" id="IPR016461">
    <property type="entry name" value="COMT-like"/>
</dbReference>
<evidence type="ECO:0000256" key="3">
    <source>
        <dbReference type="ARBA" id="ARBA00022691"/>
    </source>
</evidence>
<dbReference type="GO" id="GO:0032259">
    <property type="term" value="P:methylation"/>
    <property type="evidence" value="ECO:0007669"/>
    <property type="project" value="UniProtKB-KW"/>
</dbReference>
<dbReference type="CDD" id="cd02440">
    <property type="entry name" value="AdoMet_MTases"/>
    <property type="match status" value="1"/>
</dbReference>
<sequence length="465" mass="51399">MEHNSPSSSVIQTGSKEIDKLLTMIITSTQDALAEYKKSGAGLPSPHATEAHPLDSASDEFALKRALRILEGACETLCTTLAQPMHTILNRSMPFEAQCMRLIVENRIADLLEKFPNGLHVAEIASKTKNQMNPRKLGQVMGLLAARGCFREVSENTFTNNRLSLTLVSTNPVASMVHLCSYEIQKSINVLPEAMTDPEYAITESAEKSAYTFAVRDEGATSFYGWYQKHPELQGQFDHAMIGLSRVEGSLSIVNNYPWSDLPQGTTFCDVGSGVGTIPLALAKAHPNLRIILQDLPGAIEEAKQLWKTEFPEAIETGKVTFKAFDFFAESPMEDQDFYYMKHIMHNSPDAEAIKILKNIAAVMKPSSCVLIHEIVMMDGVRSAEDQESQATSMAKAQEPLLPNYGSGNLRHHNQNLNMLGLFNARQRTRGQFRALGESAGLELVEVLDLVEMHVLKFQKINVGA</sequence>
<dbReference type="SUPFAM" id="SSF53335">
    <property type="entry name" value="S-adenosyl-L-methionine-dependent methyltransferases"/>
    <property type="match status" value="1"/>
</dbReference>
<evidence type="ECO:0000313" key="5">
    <source>
        <dbReference type="EMBL" id="KAF5365107.1"/>
    </source>
</evidence>
<name>A0A8H5LPS9_9AGAR</name>
<evidence type="ECO:0000259" key="4">
    <source>
        <dbReference type="Pfam" id="PF00891"/>
    </source>
</evidence>
<comment type="caution">
    <text evidence="5">The sequence shown here is derived from an EMBL/GenBank/DDBJ whole genome shotgun (WGS) entry which is preliminary data.</text>
</comment>
<dbReference type="Pfam" id="PF00891">
    <property type="entry name" value="Methyltransf_2"/>
    <property type="match status" value="1"/>
</dbReference>
<protein>
    <recommendedName>
        <fullName evidence="4">O-methyltransferase C-terminal domain-containing protein</fullName>
    </recommendedName>
</protein>
<dbReference type="InterPro" id="IPR036388">
    <property type="entry name" value="WH-like_DNA-bd_sf"/>
</dbReference>
<dbReference type="SUPFAM" id="SSF46785">
    <property type="entry name" value="Winged helix' DNA-binding domain"/>
    <property type="match status" value="1"/>
</dbReference>
<reference evidence="5 6" key="1">
    <citation type="journal article" date="2020" name="ISME J.">
        <title>Uncovering the hidden diversity of litter-decomposition mechanisms in mushroom-forming fungi.</title>
        <authorList>
            <person name="Floudas D."/>
            <person name="Bentzer J."/>
            <person name="Ahren D."/>
            <person name="Johansson T."/>
            <person name="Persson P."/>
            <person name="Tunlid A."/>
        </authorList>
    </citation>
    <scope>NUCLEOTIDE SEQUENCE [LARGE SCALE GENOMIC DNA]</scope>
    <source>
        <strain evidence="5 6">CBS 291.85</strain>
    </source>
</reference>
<keyword evidence="1" id="KW-0489">Methyltransferase</keyword>
<evidence type="ECO:0000256" key="1">
    <source>
        <dbReference type="ARBA" id="ARBA00022603"/>
    </source>
</evidence>
<dbReference type="PANTHER" id="PTHR43712">
    <property type="entry name" value="PUTATIVE (AFU_ORTHOLOGUE AFUA_4G14580)-RELATED"/>
    <property type="match status" value="1"/>
</dbReference>
<evidence type="ECO:0000256" key="2">
    <source>
        <dbReference type="ARBA" id="ARBA00022679"/>
    </source>
</evidence>
<accession>A0A8H5LPS9</accession>
<gene>
    <name evidence="5" type="ORF">D9758_010955</name>
</gene>
<dbReference type="Gene3D" id="1.10.10.10">
    <property type="entry name" value="Winged helix-like DNA-binding domain superfamily/Winged helix DNA-binding domain"/>
    <property type="match status" value="1"/>
</dbReference>
<dbReference type="Proteomes" id="UP000559256">
    <property type="component" value="Unassembled WGS sequence"/>
</dbReference>
<keyword evidence="2" id="KW-0808">Transferase</keyword>
<dbReference type="InterPro" id="IPR029063">
    <property type="entry name" value="SAM-dependent_MTases_sf"/>
</dbReference>